<accession>A0ABQ8B7S7</accession>
<dbReference type="InterPro" id="IPR036812">
    <property type="entry name" value="NAD(P)_OxRdtase_dom_sf"/>
</dbReference>
<dbReference type="Gene3D" id="3.20.20.100">
    <property type="entry name" value="NADP-dependent oxidoreductase domain"/>
    <property type="match status" value="1"/>
</dbReference>
<dbReference type="InterPro" id="IPR012677">
    <property type="entry name" value="Nucleotide-bd_a/b_plait_sf"/>
</dbReference>
<dbReference type="SUPFAM" id="SSF158702">
    <property type="entry name" value="Sec63 N-terminal domain-like"/>
    <property type="match status" value="1"/>
</dbReference>
<dbReference type="PROSITE" id="PS00062">
    <property type="entry name" value="ALDOKETO_REDUCTASE_2"/>
    <property type="match status" value="1"/>
</dbReference>
<dbReference type="PROSITE" id="PS50102">
    <property type="entry name" value="RRM"/>
    <property type="match status" value="1"/>
</dbReference>
<comment type="subcellular location">
    <subcellularLocation>
        <location evidence="1">Membrane</location>
        <topology evidence="1">Multi-pass membrane protein</topology>
    </subcellularLocation>
</comment>
<evidence type="ECO:0000256" key="4">
    <source>
        <dbReference type="ARBA" id="ARBA00023136"/>
    </source>
</evidence>
<sequence length="757" mass="86126">MHERLSLSLAPRLSVALLDCRWLSQLSLALSVGSSPRIAQERFREKREEMNRLQRFVDENDNLISLVKKLPEKLHHNIMASFSIHSTDRTSKQTDDVLRRRDKTLQSHIHSLKAEIDDFQTEASFFANTTSEAALDVEESELDVVNGLGDKTDGNRIGYEESVLEKPQYLKKEDQSRGGMPQQNAETLRDTLIQLGNMIHWPFWLREGASKTPKAGDILEFDMKGVWREMEKLVKDNLVRSIGVCNFTITKLNKLLAFADLIPSVCQVLYKSLNQSSSCSTYTLIMLETNTHGTMQGLSHQNRFQDSRHSEGRASSEIYVQELDEMKKRLKEIDDEAAAVREMQAKVEKDVGPQVDYACTPEEVQQHFQSCGTVHRVTILTDKFGQPKGFAYVEFVEAEAIQDALQLNESELHGRQLKVLHKMETTNPRRQRDQVEHPHRERERDRSTRLLPLCSFSFEFPFLFSSLFLLGGWVRSRFGSFDDGESFHALFLFVRAYTWRSLLVAMALGDTRSLHRQGSPLAILNQDPDSRQSFLSHIQKLRLLQMLGIALPQFILDLNGESGGLLLLFTVGLCILLPLVYTGNYVKLQTRQAYYELMKPSLTTSKVMDVFIKAAEYTEIPVRKTDDESLKKLFTSVKSELSLDPKKMKQDEAKFWKQDPAVIKAELLIQKQLTRESAVLSPSLQSDFRRVLEFAPRLLEDLMKMAVIPHNEQGHGWLSPALGVIELSQCIVHAVPLSARKSTSEDTAPLIAGSCNV</sequence>
<evidence type="ECO:0000256" key="7">
    <source>
        <dbReference type="SAM" id="MobiDB-lite"/>
    </source>
</evidence>
<feature type="transmembrane region" description="Helical" evidence="8">
    <location>
        <begin position="562"/>
        <end position="581"/>
    </location>
</feature>
<evidence type="ECO:0000313" key="11">
    <source>
        <dbReference type="Proteomes" id="UP000824890"/>
    </source>
</evidence>
<dbReference type="SUPFAM" id="SSF51430">
    <property type="entry name" value="NAD(P)-linked oxidoreductase"/>
    <property type="match status" value="1"/>
</dbReference>
<dbReference type="CDD" id="cd12306">
    <property type="entry name" value="RRM_II_PABPs"/>
    <property type="match status" value="1"/>
</dbReference>
<dbReference type="Proteomes" id="UP000824890">
    <property type="component" value="Unassembled WGS sequence"/>
</dbReference>
<feature type="domain" description="RRM" evidence="9">
    <location>
        <begin position="316"/>
        <end position="424"/>
    </location>
</feature>
<gene>
    <name evidence="10" type="ORF">HID58_049889</name>
</gene>
<comment type="caution">
    <text evidence="10">The sequence shown here is derived from an EMBL/GenBank/DDBJ whole genome shotgun (WGS) entry which is preliminary data.</text>
</comment>
<dbReference type="InterPro" id="IPR035979">
    <property type="entry name" value="RBD_domain_sf"/>
</dbReference>
<evidence type="ECO:0000256" key="5">
    <source>
        <dbReference type="PROSITE-ProRule" id="PRU00176"/>
    </source>
</evidence>
<organism evidence="10 11">
    <name type="scientific">Brassica napus</name>
    <name type="common">Rape</name>
    <dbReference type="NCBI Taxonomy" id="3708"/>
    <lineage>
        <taxon>Eukaryota</taxon>
        <taxon>Viridiplantae</taxon>
        <taxon>Streptophyta</taxon>
        <taxon>Embryophyta</taxon>
        <taxon>Tracheophyta</taxon>
        <taxon>Spermatophyta</taxon>
        <taxon>Magnoliopsida</taxon>
        <taxon>eudicotyledons</taxon>
        <taxon>Gunneridae</taxon>
        <taxon>Pentapetalae</taxon>
        <taxon>rosids</taxon>
        <taxon>malvids</taxon>
        <taxon>Brassicales</taxon>
        <taxon>Brassicaceae</taxon>
        <taxon>Brassiceae</taxon>
        <taxon>Brassica</taxon>
    </lineage>
</organism>
<evidence type="ECO:0000256" key="8">
    <source>
        <dbReference type="SAM" id="Phobius"/>
    </source>
</evidence>
<reference evidence="10 11" key="1">
    <citation type="submission" date="2021-05" db="EMBL/GenBank/DDBJ databases">
        <title>Genome Assembly of Synthetic Allotetraploid Brassica napus Reveals Homoeologous Exchanges between Subgenomes.</title>
        <authorList>
            <person name="Davis J.T."/>
        </authorList>
    </citation>
    <scope>NUCLEOTIDE SEQUENCE [LARGE SCALE GENOMIC DNA]</scope>
    <source>
        <strain evidence="11">cv. Da-Ae</strain>
        <tissue evidence="10">Seedling</tissue>
    </source>
</reference>
<keyword evidence="2 8" id="KW-0812">Transmembrane</keyword>
<keyword evidence="3 8" id="KW-1133">Transmembrane helix</keyword>
<dbReference type="Gene3D" id="3.30.70.330">
    <property type="match status" value="1"/>
</dbReference>
<dbReference type="Pfam" id="PF02889">
    <property type="entry name" value="Sec63"/>
    <property type="match status" value="1"/>
</dbReference>
<evidence type="ECO:0000256" key="1">
    <source>
        <dbReference type="ARBA" id="ARBA00004141"/>
    </source>
</evidence>
<name>A0ABQ8B7S7_BRANA</name>
<evidence type="ECO:0000313" key="10">
    <source>
        <dbReference type="EMBL" id="KAH0900321.1"/>
    </source>
</evidence>
<protein>
    <recommendedName>
        <fullName evidence="9">RRM domain-containing protein</fullName>
    </recommendedName>
</protein>
<dbReference type="Pfam" id="PF00076">
    <property type="entry name" value="RRM_1"/>
    <property type="match status" value="1"/>
</dbReference>
<dbReference type="InterPro" id="IPR018170">
    <property type="entry name" value="Aldo/ket_reductase_CS"/>
</dbReference>
<dbReference type="InterPro" id="IPR000504">
    <property type="entry name" value="RRM_dom"/>
</dbReference>
<dbReference type="SUPFAM" id="SSF54928">
    <property type="entry name" value="RNA-binding domain, RBD"/>
    <property type="match status" value="1"/>
</dbReference>
<dbReference type="SMART" id="SM00360">
    <property type="entry name" value="RRM"/>
    <property type="match status" value="1"/>
</dbReference>
<dbReference type="EMBL" id="JAGKQM010000012">
    <property type="protein sequence ID" value="KAH0900321.1"/>
    <property type="molecule type" value="Genomic_DNA"/>
</dbReference>
<feature type="coiled-coil region" evidence="6">
    <location>
        <begin position="316"/>
        <end position="343"/>
    </location>
</feature>
<dbReference type="Gene3D" id="1.10.3380.10">
    <property type="entry name" value="Sec63 N-terminal domain-like domain"/>
    <property type="match status" value="1"/>
</dbReference>
<feature type="region of interest" description="Disordered" evidence="7">
    <location>
        <begin position="421"/>
        <end position="443"/>
    </location>
</feature>
<keyword evidence="11" id="KW-1185">Reference proteome</keyword>
<evidence type="ECO:0000259" key="9">
    <source>
        <dbReference type="PROSITE" id="PS50102"/>
    </source>
</evidence>
<keyword evidence="6" id="KW-0175">Coiled coil</keyword>
<evidence type="ECO:0000256" key="3">
    <source>
        <dbReference type="ARBA" id="ARBA00022989"/>
    </source>
</evidence>
<keyword evidence="4 8" id="KW-0472">Membrane</keyword>
<proteinExistence type="predicted"/>
<feature type="compositionally biased region" description="Basic and acidic residues" evidence="7">
    <location>
        <begin position="430"/>
        <end position="443"/>
    </location>
</feature>
<evidence type="ECO:0000256" key="6">
    <source>
        <dbReference type="SAM" id="Coils"/>
    </source>
</evidence>
<keyword evidence="5" id="KW-0694">RNA-binding</keyword>
<dbReference type="PANTHER" id="PTHR24075">
    <property type="entry name" value="SEC63 DOMAIN-CONTAINING"/>
    <property type="match status" value="1"/>
</dbReference>
<dbReference type="PANTHER" id="PTHR24075:SF10">
    <property type="entry name" value="DNAJ PROTEIN ERDJ2B"/>
    <property type="match status" value="1"/>
</dbReference>
<dbReference type="InterPro" id="IPR004179">
    <property type="entry name" value="Sec63-dom"/>
</dbReference>
<evidence type="ECO:0000256" key="2">
    <source>
        <dbReference type="ARBA" id="ARBA00022692"/>
    </source>
</evidence>